<organism evidence="1 2">
    <name type="scientific">Rotaria magnacalcarata</name>
    <dbReference type="NCBI Taxonomy" id="392030"/>
    <lineage>
        <taxon>Eukaryota</taxon>
        <taxon>Metazoa</taxon>
        <taxon>Spiralia</taxon>
        <taxon>Gnathifera</taxon>
        <taxon>Rotifera</taxon>
        <taxon>Eurotatoria</taxon>
        <taxon>Bdelloidea</taxon>
        <taxon>Philodinida</taxon>
        <taxon>Philodinidae</taxon>
        <taxon>Rotaria</taxon>
    </lineage>
</organism>
<name>A0A8S2V822_9BILA</name>
<feature type="non-terminal residue" evidence="1">
    <location>
        <position position="96"/>
    </location>
</feature>
<proteinExistence type="predicted"/>
<comment type="caution">
    <text evidence="1">The sequence shown here is derived from an EMBL/GenBank/DDBJ whole genome shotgun (WGS) entry which is preliminary data.</text>
</comment>
<reference evidence="1" key="1">
    <citation type="submission" date="2021-02" db="EMBL/GenBank/DDBJ databases">
        <authorList>
            <person name="Nowell W R."/>
        </authorList>
    </citation>
    <scope>NUCLEOTIDE SEQUENCE</scope>
</reference>
<dbReference type="Proteomes" id="UP000681720">
    <property type="component" value="Unassembled WGS sequence"/>
</dbReference>
<evidence type="ECO:0000313" key="2">
    <source>
        <dbReference type="Proteomes" id="UP000681720"/>
    </source>
</evidence>
<protein>
    <submittedName>
        <fullName evidence="1">Uncharacterized protein</fullName>
    </submittedName>
</protein>
<evidence type="ECO:0000313" key="1">
    <source>
        <dbReference type="EMBL" id="CAF4373565.1"/>
    </source>
</evidence>
<dbReference type="AlphaFoldDB" id="A0A8S2V822"/>
<dbReference type="EMBL" id="CAJOBJ010050951">
    <property type="protein sequence ID" value="CAF4373565.1"/>
    <property type="molecule type" value="Genomic_DNA"/>
</dbReference>
<sequence>MTLWELPTFYARRLTNVSTITPNWFDDSFAGYSPESDKRLYAGYVRIEPHFLVDPKRALVWPDQRTNIPDQLLLNVTQWWLRTHMEKFVDPDDIKS</sequence>
<gene>
    <name evidence="1" type="ORF">GIL414_LOCUS28955</name>
</gene>
<accession>A0A8S2V822</accession>